<evidence type="ECO:0000259" key="8">
    <source>
        <dbReference type="Pfam" id="PF21082"/>
    </source>
</evidence>
<comment type="subcellular location">
    <subcellularLocation>
        <location evidence="1">Endomembrane system</location>
        <topology evidence="1">Multi-pass membrane protein</topology>
    </subcellularLocation>
</comment>
<dbReference type="Gene3D" id="2.30.30.60">
    <property type="match status" value="1"/>
</dbReference>
<dbReference type="Gene3D" id="1.10.287.1260">
    <property type="match status" value="1"/>
</dbReference>
<dbReference type="GO" id="GO:0012505">
    <property type="term" value="C:endomembrane system"/>
    <property type="evidence" value="ECO:0007669"/>
    <property type="project" value="UniProtKB-SubCell"/>
</dbReference>
<evidence type="ECO:0000256" key="4">
    <source>
        <dbReference type="ARBA" id="ARBA00022989"/>
    </source>
</evidence>
<sequence length="365" mass="42091">MEELERIFIQMSRISISRHMLSITIIFLASLTNKYIITNIFRYIIKFAEKTKNFADDSVVKALEKPLKLFIFLKAAHISLHIIEYEKIDIAKVSLDRLGKMIIVIVVCCFLYNLTLENSLLYKNMGKNNANNTMAFPFLSIVIRLIIIIVGVSCIAKEFGFSGFITGLGISGVAFALMAQDTFSNLFGGVIIALDRPFAIGDWIKTEEVEGIVEEITFRSTKIRTFSKAIATVPNSKLANDNIFNFSQRKVMKISYKFIIRPNIEVEKIEKAVNAVEEYLNLKEKIDKEMIIVSFNEFSIYGYGIFIFFYTTEMNYYKYEKLKQEINLDILKILKDLEIELMFINFNIENEIKELNNSESIEKSK</sequence>
<reference evidence="9 10" key="1">
    <citation type="submission" date="2016-08" db="EMBL/GenBank/DDBJ databases">
        <title>Complete Genome Sequence Of The Indigo Reducing Clostridium isatidis DSM15098.</title>
        <authorList>
            <person name="Little G.T."/>
            <person name="Minton N.P."/>
        </authorList>
    </citation>
    <scope>NUCLEOTIDE SEQUENCE [LARGE SCALE GENOMIC DNA]</scope>
    <source>
        <strain evidence="9 10">DSM 15098</strain>
    </source>
</reference>
<comment type="similarity">
    <text evidence="2">Belongs to the MscS (TC 1.A.23) family.</text>
</comment>
<dbReference type="Pfam" id="PF21082">
    <property type="entry name" value="MS_channel_3rd"/>
    <property type="match status" value="1"/>
</dbReference>
<dbReference type="PANTHER" id="PTHR30566">
    <property type="entry name" value="YNAI-RELATED MECHANOSENSITIVE ION CHANNEL"/>
    <property type="match status" value="1"/>
</dbReference>
<dbReference type="SUPFAM" id="SSF50182">
    <property type="entry name" value="Sm-like ribonucleoproteins"/>
    <property type="match status" value="1"/>
</dbReference>
<feature type="transmembrane region" description="Helical" evidence="6">
    <location>
        <begin position="95"/>
        <end position="114"/>
    </location>
</feature>
<evidence type="ECO:0000313" key="10">
    <source>
        <dbReference type="Proteomes" id="UP000264883"/>
    </source>
</evidence>
<feature type="domain" description="Mechanosensitive ion channel MscS" evidence="7">
    <location>
        <begin position="181"/>
        <end position="247"/>
    </location>
</feature>
<organism evidence="9 10">
    <name type="scientific">Clostridium isatidis</name>
    <dbReference type="NCBI Taxonomy" id="182773"/>
    <lineage>
        <taxon>Bacteria</taxon>
        <taxon>Bacillati</taxon>
        <taxon>Bacillota</taxon>
        <taxon>Clostridia</taxon>
        <taxon>Eubacteriales</taxon>
        <taxon>Clostridiaceae</taxon>
        <taxon>Clostridium</taxon>
    </lineage>
</organism>
<dbReference type="OrthoDB" id="9809206at2"/>
<keyword evidence="10" id="KW-1185">Reference proteome</keyword>
<accession>A0A343JD80</accession>
<feature type="domain" description="Mechanosensitive ion channel MscS C-terminal" evidence="8">
    <location>
        <begin position="266"/>
        <end position="340"/>
    </location>
</feature>
<dbReference type="GO" id="GO:0055085">
    <property type="term" value="P:transmembrane transport"/>
    <property type="evidence" value="ECO:0007669"/>
    <property type="project" value="InterPro"/>
</dbReference>
<dbReference type="RefSeq" id="WP_119865621.1">
    <property type="nucleotide sequence ID" value="NZ_CP016786.1"/>
</dbReference>
<gene>
    <name evidence="9" type="ORF">BEN51_08340</name>
</gene>
<feature type="transmembrane region" description="Helical" evidence="6">
    <location>
        <begin position="290"/>
        <end position="311"/>
    </location>
</feature>
<dbReference type="Pfam" id="PF00924">
    <property type="entry name" value="MS_channel_2nd"/>
    <property type="match status" value="1"/>
</dbReference>
<evidence type="ECO:0000259" key="7">
    <source>
        <dbReference type="Pfam" id="PF00924"/>
    </source>
</evidence>
<protein>
    <submittedName>
        <fullName evidence="9">Mechanosensitive ion channel protein MscS</fullName>
    </submittedName>
</protein>
<keyword evidence="3 6" id="KW-0812">Transmembrane</keyword>
<feature type="transmembrane region" description="Helical" evidence="6">
    <location>
        <begin position="134"/>
        <end position="152"/>
    </location>
</feature>
<proteinExistence type="inferred from homology"/>
<dbReference type="GO" id="GO:0016020">
    <property type="term" value="C:membrane"/>
    <property type="evidence" value="ECO:0007669"/>
    <property type="project" value="InterPro"/>
</dbReference>
<feature type="transmembrane region" description="Helical" evidence="6">
    <location>
        <begin position="21"/>
        <end position="45"/>
    </location>
</feature>
<dbReference type="InterPro" id="IPR023408">
    <property type="entry name" value="MscS_beta-dom_sf"/>
</dbReference>
<dbReference type="InterPro" id="IPR010920">
    <property type="entry name" value="LSM_dom_sf"/>
</dbReference>
<evidence type="ECO:0000256" key="6">
    <source>
        <dbReference type="SAM" id="Phobius"/>
    </source>
</evidence>
<dbReference type="KEGG" id="cia:BEN51_08340"/>
<keyword evidence="4 6" id="KW-1133">Transmembrane helix</keyword>
<evidence type="ECO:0000313" key="9">
    <source>
        <dbReference type="EMBL" id="ASW43488.1"/>
    </source>
</evidence>
<dbReference type="AlphaFoldDB" id="A0A343JD80"/>
<evidence type="ECO:0000256" key="5">
    <source>
        <dbReference type="ARBA" id="ARBA00023136"/>
    </source>
</evidence>
<evidence type="ECO:0000256" key="2">
    <source>
        <dbReference type="ARBA" id="ARBA00008017"/>
    </source>
</evidence>
<dbReference type="EMBL" id="CP016786">
    <property type="protein sequence ID" value="ASW43488.1"/>
    <property type="molecule type" value="Genomic_DNA"/>
</dbReference>
<feature type="transmembrane region" description="Helical" evidence="6">
    <location>
        <begin position="159"/>
        <end position="179"/>
    </location>
</feature>
<evidence type="ECO:0000256" key="1">
    <source>
        <dbReference type="ARBA" id="ARBA00004127"/>
    </source>
</evidence>
<dbReference type="Proteomes" id="UP000264883">
    <property type="component" value="Chromosome"/>
</dbReference>
<evidence type="ECO:0000256" key="3">
    <source>
        <dbReference type="ARBA" id="ARBA00022692"/>
    </source>
</evidence>
<name>A0A343JD80_9CLOT</name>
<dbReference type="InterPro" id="IPR006685">
    <property type="entry name" value="MscS_channel_2nd"/>
</dbReference>
<dbReference type="InterPro" id="IPR049278">
    <property type="entry name" value="MS_channel_C"/>
</dbReference>
<dbReference type="PANTHER" id="PTHR30566:SF5">
    <property type="entry name" value="MECHANOSENSITIVE ION CHANNEL PROTEIN 1, MITOCHONDRIAL-RELATED"/>
    <property type="match status" value="1"/>
</dbReference>
<keyword evidence="5 6" id="KW-0472">Membrane</keyword>